<dbReference type="Proteomes" id="UP000254150">
    <property type="component" value="Unassembled WGS sequence"/>
</dbReference>
<organism evidence="8 9">
    <name type="scientific">Streptomyces griseus</name>
    <dbReference type="NCBI Taxonomy" id="1911"/>
    <lineage>
        <taxon>Bacteria</taxon>
        <taxon>Bacillati</taxon>
        <taxon>Actinomycetota</taxon>
        <taxon>Actinomycetes</taxon>
        <taxon>Kitasatosporales</taxon>
        <taxon>Streptomycetaceae</taxon>
        <taxon>Streptomyces</taxon>
    </lineage>
</organism>
<gene>
    <name evidence="8" type="ORF">NCTC7807_04723</name>
</gene>
<keyword evidence="5 7" id="KW-0408">Iron</keyword>
<dbReference type="RefSeq" id="WP_115069419.1">
    <property type="nucleotide sequence ID" value="NZ_UHID01000007.1"/>
</dbReference>
<dbReference type="GO" id="GO:0020037">
    <property type="term" value="F:heme binding"/>
    <property type="evidence" value="ECO:0007669"/>
    <property type="project" value="InterPro"/>
</dbReference>
<keyword evidence="4 7" id="KW-0560">Oxidoreductase</keyword>
<dbReference type="EMBL" id="UHID01000007">
    <property type="protein sequence ID" value="SUP60652.1"/>
    <property type="molecule type" value="Genomic_DNA"/>
</dbReference>
<reference evidence="8 9" key="1">
    <citation type="submission" date="2018-06" db="EMBL/GenBank/DDBJ databases">
        <authorList>
            <consortium name="Pathogen Informatics"/>
            <person name="Doyle S."/>
        </authorList>
    </citation>
    <scope>NUCLEOTIDE SEQUENCE [LARGE SCALE GENOMIC DNA]</scope>
    <source>
        <strain evidence="8 9">NCTC7807</strain>
    </source>
</reference>
<evidence type="ECO:0000313" key="8">
    <source>
        <dbReference type="EMBL" id="SUP60652.1"/>
    </source>
</evidence>
<evidence type="ECO:0000256" key="5">
    <source>
        <dbReference type="ARBA" id="ARBA00023004"/>
    </source>
</evidence>
<dbReference type="GO" id="GO:0005506">
    <property type="term" value="F:iron ion binding"/>
    <property type="evidence" value="ECO:0007669"/>
    <property type="project" value="InterPro"/>
</dbReference>
<dbReference type="GeneID" id="95071117"/>
<dbReference type="EC" id="1.14.-.-" evidence="8"/>
<evidence type="ECO:0000256" key="6">
    <source>
        <dbReference type="ARBA" id="ARBA00023033"/>
    </source>
</evidence>
<dbReference type="InterPro" id="IPR017972">
    <property type="entry name" value="Cyt_P450_CS"/>
</dbReference>
<sequence length="397" mass="44329">MDDSNLPTSYPVPRTCPLDPAPVFDDLRENRPLHRARLDFDGSDVWLVTRHADARAVLSDHRFSSDFSREGFPARMTVRPPGPGTFIRMDPPEHSRLRRAVVDEFKKKRIEALRPAVQQIVDDLIDAMLEHGAPADLVQRIALPLPTLVICELLGVPYADRDFFQECTAVIGDQSATPVRRQAVRDELRAYLDRLVGRKTEEPEDDLLSRVAAHRERDGVSHDEVVGIATLLMIAGFETIANQIGVGTLTLLRHPEQLTAVREDPSVVPGLVEETLRHQTVIDYGLRRVAVEDVEIAGRTIRAGEGVVVVLSSANRDASVFPDPGRLDPHRPAHDHLAFGHGLHQCLGQLLARLQLGVLWRTLFARVPTLHTAVPDEEIPFRTDMFVHGVHELPVAW</sequence>
<dbReference type="InterPro" id="IPR002397">
    <property type="entry name" value="Cyt_P450_B"/>
</dbReference>
<evidence type="ECO:0000256" key="3">
    <source>
        <dbReference type="ARBA" id="ARBA00022723"/>
    </source>
</evidence>
<dbReference type="PANTHER" id="PTHR46696:SF1">
    <property type="entry name" value="CYTOCHROME P450 YJIB-RELATED"/>
    <property type="match status" value="1"/>
</dbReference>
<evidence type="ECO:0000313" key="9">
    <source>
        <dbReference type="Proteomes" id="UP000254150"/>
    </source>
</evidence>
<dbReference type="CDD" id="cd11030">
    <property type="entry name" value="CYP105-like"/>
    <property type="match status" value="1"/>
</dbReference>
<dbReference type="PANTHER" id="PTHR46696">
    <property type="entry name" value="P450, PUTATIVE (EUROFUNG)-RELATED"/>
    <property type="match status" value="1"/>
</dbReference>
<dbReference type="InterPro" id="IPR036396">
    <property type="entry name" value="Cyt_P450_sf"/>
</dbReference>
<proteinExistence type="inferred from homology"/>
<keyword evidence="2 7" id="KW-0349">Heme</keyword>
<evidence type="ECO:0000256" key="1">
    <source>
        <dbReference type="ARBA" id="ARBA00010617"/>
    </source>
</evidence>
<dbReference type="GO" id="GO:0016705">
    <property type="term" value="F:oxidoreductase activity, acting on paired donors, with incorporation or reduction of molecular oxygen"/>
    <property type="evidence" value="ECO:0007669"/>
    <property type="project" value="InterPro"/>
</dbReference>
<keyword evidence="6 7" id="KW-0503">Monooxygenase</keyword>
<dbReference type="PROSITE" id="PS00086">
    <property type="entry name" value="CYTOCHROME_P450"/>
    <property type="match status" value="1"/>
</dbReference>
<evidence type="ECO:0000256" key="4">
    <source>
        <dbReference type="ARBA" id="ARBA00023002"/>
    </source>
</evidence>
<name>A0A380P801_STRGR</name>
<protein>
    <submittedName>
        <fullName evidence="8">Cytochrome P450</fullName>
        <ecNumber evidence="8">1.14.-.-</ecNumber>
    </submittedName>
</protein>
<evidence type="ECO:0000256" key="2">
    <source>
        <dbReference type="ARBA" id="ARBA00022617"/>
    </source>
</evidence>
<dbReference type="SUPFAM" id="SSF48264">
    <property type="entry name" value="Cytochrome P450"/>
    <property type="match status" value="1"/>
</dbReference>
<dbReference type="Gene3D" id="1.10.630.10">
    <property type="entry name" value="Cytochrome P450"/>
    <property type="match status" value="1"/>
</dbReference>
<dbReference type="Pfam" id="PF00067">
    <property type="entry name" value="p450"/>
    <property type="match status" value="1"/>
</dbReference>
<dbReference type="InterPro" id="IPR001128">
    <property type="entry name" value="Cyt_P450"/>
</dbReference>
<evidence type="ECO:0000256" key="7">
    <source>
        <dbReference type="RuleBase" id="RU000461"/>
    </source>
</evidence>
<keyword evidence="3 7" id="KW-0479">Metal-binding</keyword>
<dbReference type="FunFam" id="1.10.630.10:FF:000018">
    <property type="entry name" value="Cytochrome P450 monooxygenase"/>
    <property type="match status" value="1"/>
</dbReference>
<comment type="similarity">
    <text evidence="1 7">Belongs to the cytochrome P450 family.</text>
</comment>
<dbReference type="PRINTS" id="PR00359">
    <property type="entry name" value="BP450"/>
</dbReference>
<dbReference type="GO" id="GO:0004497">
    <property type="term" value="F:monooxygenase activity"/>
    <property type="evidence" value="ECO:0007669"/>
    <property type="project" value="UniProtKB-KW"/>
</dbReference>
<dbReference type="PRINTS" id="PR00385">
    <property type="entry name" value="P450"/>
</dbReference>
<dbReference type="AlphaFoldDB" id="A0A380P801"/>
<accession>A0A380P801</accession>